<dbReference type="Pfam" id="PF00132">
    <property type="entry name" value="Hexapep"/>
    <property type="match status" value="1"/>
</dbReference>
<protein>
    <submittedName>
        <fullName evidence="3">Maltose O-acetyltransferase</fullName>
    </submittedName>
</protein>
<dbReference type="InterPro" id="IPR011004">
    <property type="entry name" value="Trimer_LpxA-like_sf"/>
</dbReference>
<organism evidence="3 4">
    <name type="scientific">Catalinimonas alkaloidigena</name>
    <dbReference type="NCBI Taxonomy" id="1075417"/>
    <lineage>
        <taxon>Bacteria</taxon>
        <taxon>Pseudomonadati</taxon>
        <taxon>Bacteroidota</taxon>
        <taxon>Cytophagia</taxon>
        <taxon>Cytophagales</taxon>
        <taxon>Catalimonadaceae</taxon>
        <taxon>Catalinimonas</taxon>
    </lineage>
</organism>
<evidence type="ECO:0000256" key="2">
    <source>
        <dbReference type="ARBA" id="ARBA00022679"/>
    </source>
</evidence>
<dbReference type="Pfam" id="PF14602">
    <property type="entry name" value="Hexapep_2"/>
    <property type="match status" value="1"/>
</dbReference>
<dbReference type="EMBL" id="FNFO01000007">
    <property type="protein sequence ID" value="SDL61061.1"/>
    <property type="molecule type" value="Genomic_DNA"/>
</dbReference>
<proteinExistence type="inferred from homology"/>
<dbReference type="PANTHER" id="PTHR23416">
    <property type="entry name" value="SIALIC ACID SYNTHASE-RELATED"/>
    <property type="match status" value="1"/>
</dbReference>
<gene>
    <name evidence="3" type="ORF">SAMN05421823_10742</name>
</gene>
<name>A0A1G9LGJ4_9BACT</name>
<evidence type="ECO:0000313" key="3">
    <source>
        <dbReference type="EMBL" id="SDL61061.1"/>
    </source>
</evidence>
<dbReference type="SUPFAM" id="SSF51161">
    <property type="entry name" value="Trimeric LpxA-like enzymes"/>
    <property type="match status" value="1"/>
</dbReference>
<dbReference type="Gene3D" id="2.160.10.10">
    <property type="entry name" value="Hexapeptide repeat proteins"/>
    <property type="match status" value="1"/>
</dbReference>
<keyword evidence="4" id="KW-1185">Reference proteome</keyword>
<sequence>MGLINILRWIKFVYKNDPSVLQKANQLSIAKNISMPKDLAIIEDAAVLYPEATIKNFQKNRNKIVIKRNSRIRGHLKLLAYGGYIEIGENSYIGENTQIWSGELVKIGKNVLISHGVSIIDTDSHELNSSDRVDTYLSLLKDGPPTDQGSIKTGSIIIHDEAWISFNAIILKGVTIGKGAIVAAGTIVTKNVPDYAVVAGNPAKIIRYTT</sequence>
<evidence type="ECO:0000256" key="1">
    <source>
        <dbReference type="ARBA" id="ARBA00007274"/>
    </source>
</evidence>
<comment type="similarity">
    <text evidence="1">Belongs to the transferase hexapeptide repeat family.</text>
</comment>
<dbReference type="AlphaFoldDB" id="A0A1G9LGJ4"/>
<dbReference type="Proteomes" id="UP000198510">
    <property type="component" value="Unassembled WGS sequence"/>
</dbReference>
<dbReference type="STRING" id="1075417.SAMN05421823_10742"/>
<dbReference type="OrthoDB" id="755870at2"/>
<dbReference type="CDD" id="cd04647">
    <property type="entry name" value="LbH_MAT_like"/>
    <property type="match status" value="1"/>
</dbReference>
<dbReference type="InterPro" id="IPR001451">
    <property type="entry name" value="Hexapep"/>
</dbReference>
<keyword evidence="2 3" id="KW-0808">Transferase</keyword>
<dbReference type="PANTHER" id="PTHR23416:SF23">
    <property type="entry name" value="ACETYLTRANSFERASE C18B11.09C-RELATED"/>
    <property type="match status" value="1"/>
</dbReference>
<reference evidence="3 4" key="1">
    <citation type="submission" date="2016-10" db="EMBL/GenBank/DDBJ databases">
        <authorList>
            <person name="de Groot N.N."/>
        </authorList>
    </citation>
    <scope>NUCLEOTIDE SEQUENCE [LARGE SCALE GENOMIC DNA]</scope>
    <source>
        <strain evidence="3 4">DSM 25186</strain>
    </source>
</reference>
<evidence type="ECO:0000313" key="4">
    <source>
        <dbReference type="Proteomes" id="UP000198510"/>
    </source>
</evidence>
<dbReference type="GO" id="GO:0005829">
    <property type="term" value="C:cytosol"/>
    <property type="evidence" value="ECO:0007669"/>
    <property type="project" value="TreeGrafter"/>
</dbReference>
<dbReference type="GO" id="GO:0008374">
    <property type="term" value="F:O-acyltransferase activity"/>
    <property type="evidence" value="ECO:0007669"/>
    <property type="project" value="TreeGrafter"/>
</dbReference>
<accession>A0A1G9LGJ4</accession>
<dbReference type="InterPro" id="IPR051159">
    <property type="entry name" value="Hexapeptide_acetyltransf"/>
</dbReference>